<dbReference type="SMART" id="SM00387">
    <property type="entry name" value="HATPase_c"/>
    <property type="match status" value="1"/>
</dbReference>
<dbReference type="SUPFAM" id="SSF47384">
    <property type="entry name" value="Homodimeric domain of signal transducing histidine kinase"/>
    <property type="match status" value="1"/>
</dbReference>
<feature type="domain" description="Histidine kinase" evidence="8">
    <location>
        <begin position="350"/>
        <end position="568"/>
    </location>
</feature>
<evidence type="ECO:0000256" key="3">
    <source>
        <dbReference type="ARBA" id="ARBA00022553"/>
    </source>
</evidence>
<dbReference type="InterPro" id="IPR005467">
    <property type="entry name" value="His_kinase_dom"/>
</dbReference>
<dbReference type="Pfam" id="PF02518">
    <property type="entry name" value="HATPase_c"/>
    <property type="match status" value="1"/>
</dbReference>
<keyword evidence="4" id="KW-0808">Transferase</keyword>
<evidence type="ECO:0000256" key="7">
    <source>
        <dbReference type="SAM" id="Phobius"/>
    </source>
</evidence>
<dbReference type="PROSITE" id="PS50109">
    <property type="entry name" value="HIS_KIN"/>
    <property type="match status" value="1"/>
</dbReference>
<evidence type="ECO:0000256" key="5">
    <source>
        <dbReference type="ARBA" id="ARBA00022777"/>
    </source>
</evidence>
<evidence type="ECO:0000256" key="1">
    <source>
        <dbReference type="ARBA" id="ARBA00000085"/>
    </source>
</evidence>
<keyword evidence="5" id="KW-0418">Kinase</keyword>
<dbReference type="CDD" id="cd00082">
    <property type="entry name" value="HisKA"/>
    <property type="match status" value="1"/>
</dbReference>
<dbReference type="EMBL" id="FLUL01000001">
    <property type="protein sequence ID" value="SBW03963.1"/>
    <property type="molecule type" value="Genomic_DNA"/>
</dbReference>
<evidence type="ECO:0000256" key="6">
    <source>
        <dbReference type="ARBA" id="ARBA00023012"/>
    </source>
</evidence>
<dbReference type="Pfam" id="PF00512">
    <property type="entry name" value="HisKA"/>
    <property type="match status" value="1"/>
</dbReference>
<keyword evidence="7" id="KW-0812">Transmembrane</keyword>
<dbReference type="EC" id="2.7.13.3" evidence="2"/>
<keyword evidence="7" id="KW-0472">Membrane</keyword>
<dbReference type="GO" id="GO:0000155">
    <property type="term" value="F:phosphorelay sensor kinase activity"/>
    <property type="evidence" value="ECO:0007669"/>
    <property type="project" value="InterPro"/>
</dbReference>
<name>A0A212JX29_9BACT</name>
<dbReference type="InterPro" id="IPR004358">
    <property type="entry name" value="Sig_transdc_His_kin-like_C"/>
</dbReference>
<dbReference type="InterPro" id="IPR003661">
    <property type="entry name" value="HisK_dim/P_dom"/>
</dbReference>
<evidence type="ECO:0000259" key="8">
    <source>
        <dbReference type="PROSITE" id="PS50109"/>
    </source>
</evidence>
<dbReference type="GO" id="GO:0004721">
    <property type="term" value="F:phosphoprotein phosphatase activity"/>
    <property type="evidence" value="ECO:0007669"/>
    <property type="project" value="TreeGrafter"/>
</dbReference>
<dbReference type="InterPro" id="IPR036097">
    <property type="entry name" value="HisK_dim/P_sf"/>
</dbReference>
<accession>A0A212JX29</accession>
<feature type="transmembrane region" description="Helical" evidence="7">
    <location>
        <begin position="9"/>
        <end position="27"/>
    </location>
</feature>
<dbReference type="SUPFAM" id="SSF55874">
    <property type="entry name" value="ATPase domain of HSP90 chaperone/DNA topoisomerase II/histidine kinase"/>
    <property type="match status" value="1"/>
</dbReference>
<dbReference type="CDD" id="cd00075">
    <property type="entry name" value="HATPase"/>
    <property type="match status" value="1"/>
</dbReference>
<dbReference type="PRINTS" id="PR00344">
    <property type="entry name" value="BCTRLSENSOR"/>
</dbReference>
<gene>
    <name evidence="9" type="ORF">KL86DYS2_12529</name>
</gene>
<feature type="transmembrane region" description="Helical" evidence="7">
    <location>
        <begin position="156"/>
        <end position="175"/>
    </location>
</feature>
<evidence type="ECO:0000256" key="4">
    <source>
        <dbReference type="ARBA" id="ARBA00022679"/>
    </source>
</evidence>
<reference evidence="9" key="1">
    <citation type="submission" date="2016-04" db="EMBL/GenBank/DDBJ databases">
        <authorList>
            <person name="Evans L.H."/>
            <person name="Alamgir A."/>
            <person name="Owens N."/>
            <person name="Weber N.D."/>
            <person name="Virtaneva K."/>
            <person name="Barbian K."/>
            <person name="Babar A."/>
            <person name="Rosenke K."/>
        </authorList>
    </citation>
    <scope>NUCLEOTIDE SEQUENCE</scope>
    <source>
        <strain evidence="9">86-2</strain>
    </source>
</reference>
<dbReference type="InterPro" id="IPR050351">
    <property type="entry name" value="BphY/WalK/GraS-like"/>
</dbReference>
<dbReference type="AlphaFoldDB" id="A0A212JX29"/>
<evidence type="ECO:0000256" key="2">
    <source>
        <dbReference type="ARBA" id="ARBA00012438"/>
    </source>
</evidence>
<organism evidence="9">
    <name type="scientific">uncultured Dysgonomonas sp</name>
    <dbReference type="NCBI Taxonomy" id="206096"/>
    <lineage>
        <taxon>Bacteria</taxon>
        <taxon>Pseudomonadati</taxon>
        <taxon>Bacteroidota</taxon>
        <taxon>Bacteroidia</taxon>
        <taxon>Bacteroidales</taxon>
        <taxon>Dysgonomonadaceae</taxon>
        <taxon>Dysgonomonas</taxon>
        <taxon>environmental samples</taxon>
    </lineage>
</organism>
<dbReference type="Gene3D" id="3.30.565.10">
    <property type="entry name" value="Histidine kinase-like ATPase, C-terminal domain"/>
    <property type="match status" value="1"/>
</dbReference>
<dbReference type="Gene3D" id="1.10.287.130">
    <property type="match status" value="1"/>
</dbReference>
<sequence length="568" mass="65916">MKLTYKQRLFLYFAIIFTLFTAGIFVFEQSRERRLRTEALEEKLDAYAEIINSSHGFLSLDSLEQLLPSNIRLTLIDNDGNVLYDNSVKDVHTLENHTMRPEVQAAIAKGRGSNIRMSASLNKEYLYYAKKIGNGYVRVALPYDIQTRRFLEPDNLFLYFILAFFFIILILLNAITNRFGKSIRQLRDFVMTSDSDKLPKLDFPNDELGQISTKLVENYKQLRRSQKRIALEREKLLQHVHSSEEGICFFSADRNVEFYNGLFIQYLNTISSEPNSNPKEIFSDSAFDELNDFLSREDKEENYFEIHIRKHGRLFILRLNIFEDRSFEIVLNDMTEEEKTRLLKQEMTSNIAHELRTPVTSIRGYLETVLVQSALDENKKQHFISKAYNQTIILSELIGDMSLITKIEEAPTSFRKEEVNIYQLLNELNDDLATALQSKNIVMTTNNIPESLAINGNRSLLYSIFRNLVDNTIRYAGEDVTICVSVYNEDKDYYYFSFYDTGVGISDEKHLKRLFERFYRVNEGRTRDTGGSGLGLSIVKNAIAFHNGSIIAKNRKEGGLEFLFKLKK</sequence>
<keyword evidence="6" id="KW-0902">Two-component regulatory system</keyword>
<dbReference type="PANTHER" id="PTHR45453:SF1">
    <property type="entry name" value="PHOSPHATE REGULON SENSOR PROTEIN PHOR"/>
    <property type="match status" value="1"/>
</dbReference>
<dbReference type="GO" id="GO:0016036">
    <property type="term" value="P:cellular response to phosphate starvation"/>
    <property type="evidence" value="ECO:0007669"/>
    <property type="project" value="TreeGrafter"/>
</dbReference>
<dbReference type="RefSeq" id="WP_135106564.1">
    <property type="nucleotide sequence ID" value="NZ_CABTJG010000023.1"/>
</dbReference>
<evidence type="ECO:0000313" key="9">
    <source>
        <dbReference type="EMBL" id="SBW03963.1"/>
    </source>
</evidence>
<dbReference type="InterPro" id="IPR036890">
    <property type="entry name" value="HATPase_C_sf"/>
</dbReference>
<dbReference type="FunFam" id="3.30.565.10:FF:000006">
    <property type="entry name" value="Sensor histidine kinase WalK"/>
    <property type="match status" value="1"/>
</dbReference>
<protein>
    <recommendedName>
        <fullName evidence="2">histidine kinase</fullName>
        <ecNumber evidence="2">2.7.13.3</ecNumber>
    </recommendedName>
</protein>
<comment type="catalytic activity">
    <reaction evidence="1">
        <text>ATP + protein L-histidine = ADP + protein N-phospho-L-histidine.</text>
        <dbReference type="EC" id="2.7.13.3"/>
    </reaction>
</comment>
<dbReference type="PANTHER" id="PTHR45453">
    <property type="entry name" value="PHOSPHATE REGULON SENSOR PROTEIN PHOR"/>
    <property type="match status" value="1"/>
</dbReference>
<dbReference type="InterPro" id="IPR003594">
    <property type="entry name" value="HATPase_dom"/>
</dbReference>
<dbReference type="GO" id="GO:0005886">
    <property type="term" value="C:plasma membrane"/>
    <property type="evidence" value="ECO:0007669"/>
    <property type="project" value="TreeGrafter"/>
</dbReference>
<keyword evidence="7" id="KW-1133">Transmembrane helix</keyword>
<dbReference type="SMART" id="SM00388">
    <property type="entry name" value="HisKA"/>
    <property type="match status" value="1"/>
</dbReference>
<proteinExistence type="predicted"/>
<keyword evidence="3" id="KW-0597">Phosphoprotein</keyword>